<dbReference type="InterPro" id="IPR018679">
    <property type="entry name" value="DUF2161"/>
</dbReference>
<proteinExistence type="predicted"/>
<sequence length="248" mass="29027">MKETLKPKEEDLYKPIQRYFKRHGYDVYGEVKDCDITLVKEDELVIIELKLNLSVDLLIQATKRQRMTESVYIAVPKPKYNLRSKRWRDTCHLVRRLELGLILVSLNGSRKKVEVVMDPTPFDRKKSLNRNKRKRQSIMTEINGRSGDYNIGGSTRKQIMTAYRENCIQIACYLQHAGELSPKALVQLGTGNKTASILTKNYYGWFERIRRGIYILSEKGKNEVEEYPDLLAYYRKNIPTTKTEKDKL</sequence>
<evidence type="ECO:0000313" key="2">
    <source>
        <dbReference type="Proteomes" id="UP001145072"/>
    </source>
</evidence>
<organism evidence="1 2">
    <name type="scientific">Aquibacillus koreensis</name>
    <dbReference type="NCBI Taxonomy" id="279446"/>
    <lineage>
        <taxon>Bacteria</taxon>
        <taxon>Bacillati</taxon>
        <taxon>Bacillota</taxon>
        <taxon>Bacilli</taxon>
        <taxon>Bacillales</taxon>
        <taxon>Bacillaceae</taxon>
        <taxon>Aquibacillus</taxon>
    </lineage>
</organism>
<dbReference type="Pfam" id="PF09929">
    <property type="entry name" value="DUF2161"/>
    <property type="match status" value="1"/>
</dbReference>
<comment type="caution">
    <text evidence="1">The sequence shown here is derived from an EMBL/GenBank/DDBJ whole genome shotgun (WGS) entry which is preliminary data.</text>
</comment>
<dbReference type="Proteomes" id="UP001145072">
    <property type="component" value="Unassembled WGS sequence"/>
</dbReference>
<dbReference type="EMBL" id="JAMQJZ010000008">
    <property type="protein sequence ID" value="MDC3421040.1"/>
    <property type="molecule type" value="Genomic_DNA"/>
</dbReference>
<gene>
    <name evidence="1" type="ORF">NC661_11725</name>
</gene>
<keyword evidence="2" id="KW-1185">Reference proteome</keyword>
<evidence type="ECO:0000313" key="1">
    <source>
        <dbReference type="EMBL" id="MDC3421040.1"/>
    </source>
</evidence>
<accession>A0A9X3WJV6</accession>
<dbReference type="RefSeq" id="WP_259867624.1">
    <property type="nucleotide sequence ID" value="NZ_JAOALK010000018.1"/>
</dbReference>
<dbReference type="AlphaFoldDB" id="A0A9X3WJV6"/>
<name>A0A9X3WJV6_9BACI</name>
<protein>
    <submittedName>
        <fullName evidence="1">DUF2161 family putative PD-(D/E)XK-type phosphodiesterase</fullName>
    </submittedName>
</protein>
<reference evidence="1" key="1">
    <citation type="submission" date="2022-06" db="EMBL/GenBank/DDBJ databases">
        <title>Aquibacillus sp. a new bacterium isolated from soil saline samples.</title>
        <authorList>
            <person name="Galisteo C."/>
            <person name="De La Haba R."/>
            <person name="Sanchez-Porro C."/>
            <person name="Ventosa A."/>
        </authorList>
    </citation>
    <scope>NUCLEOTIDE SEQUENCE</scope>
    <source>
        <strain evidence="1">JCM 12387</strain>
    </source>
</reference>